<dbReference type="Proteomes" id="UP001642260">
    <property type="component" value="Unassembled WGS sequence"/>
</dbReference>
<reference evidence="2 3" key="1">
    <citation type="submission" date="2022-03" db="EMBL/GenBank/DDBJ databases">
        <authorList>
            <person name="Macdonald S."/>
            <person name="Ahmed S."/>
            <person name="Newling K."/>
        </authorList>
    </citation>
    <scope>NUCLEOTIDE SEQUENCE [LARGE SCALE GENOMIC DNA]</scope>
</reference>
<accession>A0ABC8J639</accession>
<dbReference type="EMBL" id="CAKOAT010063044">
    <property type="protein sequence ID" value="CAH8306036.1"/>
    <property type="molecule type" value="Genomic_DNA"/>
</dbReference>
<protein>
    <submittedName>
        <fullName evidence="2">Uncharacterized protein</fullName>
    </submittedName>
</protein>
<feature type="region of interest" description="Disordered" evidence="1">
    <location>
        <begin position="78"/>
        <end position="101"/>
    </location>
</feature>
<dbReference type="Gene3D" id="1.10.8.10">
    <property type="entry name" value="DNA helicase RuvA subunit, C-terminal domain"/>
    <property type="match status" value="1"/>
</dbReference>
<evidence type="ECO:0000313" key="2">
    <source>
        <dbReference type="EMBL" id="CAH8306036.1"/>
    </source>
</evidence>
<keyword evidence="3" id="KW-1185">Reference proteome</keyword>
<dbReference type="CDD" id="cd14273">
    <property type="entry name" value="UBA_TAP-C_like"/>
    <property type="match status" value="1"/>
</dbReference>
<dbReference type="AlphaFoldDB" id="A0ABC8J639"/>
<dbReference type="Pfam" id="PF14555">
    <property type="entry name" value="UBA_4"/>
    <property type="match status" value="1"/>
</dbReference>
<sequence length="101" mass="11473">MLKSKLKLSYILLQNITKVLFSEKSLTMKTKYSPGEDDPIIGFCNATSESRESALFFLEGFNWDLDNAVSSFLQGQLPPVKKQPLKRSRSRSPSRWIDSSV</sequence>
<dbReference type="InterPro" id="IPR009060">
    <property type="entry name" value="UBA-like_sf"/>
</dbReference>
<dbReference type="SUPFAM" id="SSF46934">
    <property type="entry name" value="UBA-like"/>
    <property type="match status" value="1"/>
</dbReference>
<evidence type="ECO:0000256" key="1">
    <source>
        <dbReference type="SAM" id="MobiDB-lite"/>
    </source>
</evidence>
<comment type="caution">
    <text evidence="2">The sequence shown here is derived from an EMBL/GenBank/DDBJ whole genome shotgun (WGS) entry which is preliminary data.</text>
</comment>
<proteinExistence type="predicted"/>
<gene>
    <name evidence="2" type="ORF">ERUC_LOCUS4163</name>
</gene>
<evidence type="ECO:0000313" key="3">
    <source>
        <dbReference type="Proteomes" id="UP001642260"/>
    </source>
</evidence>
<feature type="compositionally biased region" description="Basic residues" evidence="1">
    <location>
        <begin position="83"/>
        <end position="92"/>
    </location>
</feature>
<name>A0ABC8J639_ERUVS</name>
<organism evidence="2 3">
    <name type="scientific">Eruca vesicaria subsp. sativa</name>
    <name type="common">Garden rocket</name>
    <name type="synonym">Eruca sativa</name>
    <dbReference type="NCBI Taxonomy" id="29727"/>
    <lineage>
        <taxon>Eukaryota</taxon>
        <taxon>Viridiplantae</taxon>
        <taxon>Streptophyta</taxon>
        <taxon>Embryophyta</taxon>
        <taxon>Tracheophyta</taxon>
        <taxon>Spermatophyta</taxon>
        <taxon>Magnoliopsida</taxon>
        <taxon>eudicotyledons</taxon>
        <taxon>Gunneridae</taxon>
        <taxon>Pentapetalae</taxon>
        <taxon>rosids</taxon>
        <taxon>malvids</taxon>
        <taxon>Brassicales</taxon>
        <taxon>Brassicaceae</taxon>
        <taxon>Brassiceae</taxon>
        <taxon>Eruca</taxon>
    </lineage>
</organism>